<evidence type="ECO:0000256" key="2">
    <source>
        <dbReference type="ARBA" id="ARBA00022692"/>
    </source>
</evidence>
<organism evidence="7 8">
    <name type="scientific">Elysia marginata</name>
    <dbReference type="NCBI Taxonomy" id="1093978"/>
    <lineage>
        <taxon>Eukaryota</taxon>
        <taxon>Metazoa</taxon>
        <taxon>Spiralia</taxon>
        <taxon>Lophotrochozoa</taxon>
        <taxon>Mollusca</taxon>
        <taxon>Gastropoda</taxon>
        <taxon>Heterobranchia</taxon>
        <taxon>Euthyneura</taxon>
        <taxon>Panpulmonata</taxon>
        <taxon>Sacoglossa</taxon>
        <taxon>Placobranchoidea</taxon>
        <taxon>Plakobranchidae</taxon>
        <taxon>Elysia</taxon>
    </lineage>
</organism>
<dbReference type="InterPro" id="IPR020846">
    <property type="entry name" value="MFS_dom"/>
</dbReference>
<dbReference type="Proteomes" id="UP000762676">
    <property type="component" value="Unassembled WGS sequence"/>
</dbReference>
<dbReference type="InterPro" id="IPR036259">
    <property type="entry name" value="MFS_trans_sf"/>
</dbReference>
<evidence type="ECO:0000256" key="4">
    <source>
        <dbReference type="ARBA" id="ARBA00023136"/>
    </source>
</evidence>
<feature type="transmembrane region" description="Helical" evidence="5">
    <location>
        <begin position="132"/>
        <end position="153"/>
    </location>
</feature>
<feature type="transmembrane region" description="Helical" evidence="5">
    <location>
        <begin position="68"/>
        <end position="89"/>
    </location>
</feature>
<dbReference type="PANTHER" id="PTHR43826">
    <property type="entry name" value="GLUCOSE-6-PHOSPHATE EXCHANGER SLC37A4"/>
    <property type="match status" value="1"/>
</dbReference>
<dbReference type="GO" id="GO:0005789">
    <property type="term" value="C:endoplasmic reticulum membrane"/>
    <property type="evidence" value="ECO:0007669"/>
    <property type="project" value="TreeGrafter"/>
</dbReference>
<feature type="transmembrane region" description="Helical" evidence="5">
    <location>
        <begin position="6"/>
        <end position="22"/>
    </location>
</feature>
<dbReference type="InterPro" id="IPR051337">
    <property type="entry name" value="OPA_Antiporter"/>
</dbReference>
<comment type="subcellular location">
    <subcellularLocation>
        <location evidence="1">Endomembrane system</location>
        <topology evidence="1">Multi-pass membrane protein</topology>
    </subcellularLocation>
</comment>
<keyword evidence="4 5" id="KW-0472">Membrane</keyword>
<dbReference type="PANTHER" id="PTHR43826:SF3">
    <property type="entry name" value="GLUCOSE-6-PHOSPHATE EXCHANGER SLC37A4"/>
    <property type="match status" value="1"/>
</dbReference>
<evidence type="ECO:0000256" key="1">
    <source>
        <dbReference type="ARBA" id="ARBA00004127"/>
    </source>
</evidence>
<reference evidence="7 8" key="1">
    <citation type="journal article" date="2021" name="Elife">
        <title>Chloroplast acquisition without the gene transfer in kleptoplastic sea slugs, Plakobranchus ocellatus.</title>
        <authorList>
            <person name="Maeda T."/>
            <person name="Takahashi S."/>
            <person name="Yoshida T."/>
            <person name="Shimamura S."/>
            <person name="Takaki Y."/>
            <person name="Nagai Y."/>
            <person name="Toyoda A."/>
            <person name="Suzuki Y."/>
            <person name="Arimoto A."/>
            <person name="Ishii H."/>
            <person name="Satoh N."/>
            <person name="Nishiyama T."/>
            <person name="Hasebe M."/>
            <person name="Maruyama T."/>
            <person name="Minagawa J."/>
            <person name="Obokata J."/>
            <person name="Shigenobu S."/>
        </authorList>
    </citation>
    <scope>NUCLEOTIDE SEQUENCE [LARGE SCALE GENOMIC DNA]</scope>
</reference>
<dbReference type="SUPFAM" id="SSF103473">
    <property type="entry name" value="MFS general substrate transporter"/>
    <property type="match status" value="1"/>
</dbReference>
<keyword evidence="3 5" id="KW-1133">Transmembrane helix</keyword>
<proteinExistence type="predicted"/>
<dbReference type="PROSITE" id="PS50850">
    <property type="entry name" value="MFS"/>
    <property type="match status" value="1"/>
</dbReference>
<keyword evidence="8" id="KW-1185">Reference proteome</keyword>
<evidence type="ECO:0000256" key="5">
    <source>
        <dbReference type="SAM" id="Phobius"/>
    </source>
</evidence>
<dbReference type="InterPro" id="IPR011701">
    <property type="entry name" value="MFS"/>
</dbReference>
<name>A0AAV4EAS3_9GAST</name>
<protein>
    <submittedName>
        <fullName evidence="7">Glucose-6-phosphate translocase</fullName>
    </submittedName>
</protein>
<sequence length="167" mass="17998">MEQKFPLVFAVMFLGYTSIVYNRQSIPYAAPIIAEGENLQNSDLGVIISSQHLGYMIVKTMAGPMADVVSLSLLLWSSLFLTGLTLASFTAASSVLMFSVASFLCGFVQRPSWGACAVLLKQLVEPQQFATWWGILSVSTNVAGTVGLFLSAFCVESYGCRSAFLAV</sequence>
<dbReference type="AlphaFoldDB" id="A0AAV4EAS3"/>
<comment type="caution">
    <text evidence="7">The sequence shown here is derived from an EMBL/GenBank/DDBJ whole genome shotgun (WGS) entry which is preliminary data.</text>
</comment>
<evidence type="ECO:0000256" key="3">
    <source>
        <dbReference type="ARBA" id="ARBA00022989"/>
    </source>
</evidence>
<feature type="domain" description="Major facilitator superfamily (MFS) profile" evidence="6">
    <location>
        <begin position="8"/>
        <end position="167"/>
    </location>
</feature>
<accession>A0AAV4EAS3</accession>
<evidence type="ECO:0000313" key="7">
    <source>
        <dbReference type="EMBL" id="GFR57919.1"/>
    </source>
</evidence>
<dbReference type="GO" id="GO:0035435">
    <property type="term" value="P:phosphate ion transmembrane transport"/>
    <property type="evidence" value="ECO:0007669"/>
    <property type="project" value="TreeGrafter"/>
</dbReference>
<evidence type="ECO:0000259" key="6">
    <source>
        <dbReference type="PROSITE" id="PS50850"/>
    </source>
</evidence>
<gene>
    <name evidence="7" type="ORF">ElyMa_001756300</name>
</gene>
<dbReference type="Pfam" id="PF07690">
    <property type="entry name" value="MFS_1"/>
    <property type="match status" value="1"/>
</dbReference>
<dbReference type="Gene3D" id="1.20.1250.20">
    <property type="entry name" value="MFS general substrate transporter like domains"/>
    <property type="match status" value="1"/>
</dbReference>
<dbReference type="GO" id="GO:0061513">
    <property type="term" value="F:glucose 6-phosphate:phosphate antiporter activity"/>
    <property type="evidence" value="ECO:0007669"/>
    <property type="project" value="TreeGrafter"/>
</dbReference>
<evidence type="ECO:0000313" key="8">
    <source>
        <dbReference type="Proteomes" id="UP000762676"/>
    </source>
</evidence>
<keyword evidence="2 5" id="KW-0812">Transmembrane</keyword>
<dbReference type="EMBL" id="BMAT01003575">
    <property type="protein sequence ID" value="GFR57919.1"/>
    <property type="molecule type" value="Genomic_DNA"/>
</dbReference>